<protein>
    <submittedName>
        <fullName evidence="2">Excisionase family DNA binding domain-containing protein</fullName>
    </submittedName>
</protein>
<dbReference type="KEGG" id="afs:AFR_00065"/>
<organism evidence="2 3">
    <name type="scientific">Actinoplanes friuliensis DSM 7358</name>
    <dbReference type="NCBI Taxonomy" id="1246995"/>
    <lineage>
        <taxon>Bacteria</taxon>
        <taxon>Bacillati</taxon>
        <taxon>Actinomycetota</taxon>
        <taxon>Actinomycetes</taxon>
        <taxon>Micromonosporales</taxon>
        <taxon>Micromonosporaceae</taxon>
        <taxon>Actinoplanes</taxon>
    </lineage>
</organism>
<dbReference type="Proteomes" id="UP000017746">
    <property type="component" value="Chromosome"/>
</dbReference>
<dbReference type="EMBL" id="CP006272">
    <property type="protein sequence ID" value="AGZ38302.1"/>
    <property type="molecule type" value="Genomic_DNA"/>
</dbReference>
<accession>U5VNC5</accession>
<proteinExistence type="predicted"/>
<dbReference type="InterPro" id="IPR041657">
    <property type="entry name" value="HTH_17"/>
</dbReference>
<dbReference type="AlphaFoldDB" id="U5VNC5"/>
<reference evidence="2 3" key="1">
    <citation type="journal article" date="2014" name="J. Biotechnol.">
        <title>Complete genome sequence of the actinobacterium Actinoplanes friuliensis HAG 010964, producer of the lipopeptide antibiotic friulimycin.</title>
        <authorList>
            <person name="Ruckert C."/>
            <person name="Szczepanowski R."/>
            <person name="Albersmeier A."/>
            <person name="Goesmann A."/>
            <person name="Fischer N."/>
            <person name="Steinkamper A."/>
            <person name="Puhler A."/>
            <person name="Biener R."/>
            <person name="Schwartz D."/>
            <person name="Kalinowski J."/>
        </authorList>
    </citation>
    <scope>NUCLEOTIDE SEQUENCE [LARGE SCALE GENOMIC DNA]</scope>
    <source>
        <strain evidence="2 3">DSM 7358</strain>
    </source>
</reference>
<feature type="domain" description="Helix-turn-helix" evidence="1">
    <location>
        <begin position="8"/>
        <end position="55"/>
    </location>
</feature>
<dbReference type="PATRIC" id="fig|1246995.3.peg.14"/>
<dbReference type="STRING" id="1246995.AFR_00065"/>
<dbReference type="OrthoDB" id="3237625at2"/>
<gene>
    <name evidence="2" type="ORF">AFR_00065</name>
</gene>
<keyword evidence="3" id="KW-1185">Reference proteome</keyword>
<sequence>MAMRNRELLTTGEAAVLLRSSRAHVVDLCLRGLLPYVTMNQQRRIRRCDVEALIQPGMTREQLETLWLHRAVAGRFVRDPRAVMAAAAINLRRLRRMHPEGRSWDWLDRWDAVLDQGPEAVLDALTSSAAYAVELRGTSPFAGILAEEEREKVLAAFVESRHDQARPMRPEKFERVLRSV</sequence>
<name>U5VNC5_9ACTN</name>
<dbReference type="Pfam" id="PF12728">
    <property type="entry name" value="HTH_17"/>
    <property type="match status" value="1"/>
</dbReference>
<dbReference type="eggNOG" id="ENOG5032R9N">
    <property type="taxonomic scope" value="Bacteria"/>
</dbReference>
<evidence type="ECO:0000259" key="1">
    <source>
        <dbReference type="Pfam" id="PF12728"/>
    </source>
</evidence>
<evidence type="ECO:0000313" key="3">
    <source>
        <dbReference type="Proteomes" id="UP000017746"/>
    </source>
</evidence>
<dbReference type="HOGENOM" id="CLU_1583054_0_0_11"/>
<evidence type="ECO:0000313" key="2">
    <source>
        <dbReference type="EMBL" id="AGZ38302.1"/>
    </source>
</evidence>